<keyword evidence="2" id="KW-0813">Transport</keyword>
<keyword evidence="4 6" id="KW-0067">ATP-binding</keyword>
<dbReference type="SUPFAM" id="SSF52540">
    <property type="entry name" value="P-loop containing nucleoside triphosphate hydrolases"/>
    <property type="match status" value="1"/>
</dbReference>
<keyword evidence="3" id="KW-0547">Nucleotide-binding</keyword>
<dbReference type="OrthoDB" id="9775135at2"/>
<dbReference type="RefSeq" id="WP_002850847.1">
    <property type="nucleotide sequence ID" value="NZ_ADKM02000093.1"/>
</dbReference>
<reference evidence="6 7" key="1">
    <citation type="submission" date="2011-02" db="EMBL/GenBank/DDBJ databases">
        <authorList>
            <person name="Nelson K.E."/>
            <person name="Sutton G."/>
            <person name="Torralba M."/>
            <person name="Durkin S."/>
            <person name="Harkins D."/>
            <person name="Montgomery R."/>
            <person name="Ziemer C."/>
            <person name="Klaassens E."/>
            <person name="Ocuiv P."/>
            <person name="Morrison M."/>
        </authorList>
    </citation>
    <scope>NUCLEOTIDE SEQUENCE [LARGE SCALE GENOMIC DNA]</scope>
    <source>
        <strain evidence="6 7">8</strain>
    </source>
</reference>
<dbReference type="InterPro" id="IPR017871">
    <property type="entry name" value="ABC_transporter-like_CS"/>
</dbReference>
<comment type="caution">
    <text evidence="6">The sequence shown here is derived from an EMBL/GenBank/DDBJ whole genome shotgun (WGS) entry which is preliminary data.</text>
</comment>
<dbReference type="InterPro" id="IPR027417">
    <property type="entry name" value="P-loop_NTPase"/>
</dbReference>
<dbReference type="Gene3D" id="3.40.50.300">
    <property type="entry name" value="P-loop containing nucleotide triphosphate hydrolases"/>
    <property type="match status" value="1"/>
</dbReference>
<dbReference type="Proteomes" id="UP000004259">
    <property type="component" value="Unassembled WGS sequence"/>
</dbReference>
<dbReference type="CDD" id="cd03264">
    <property type="entry name" value="ABC_drug_resistance_like"/>
    <property type="match status" value="1"/>
</dbReference>
<dbReference type="PROSITE" id="PS50893">
    <property type="entry name" value="ABC_TRANSPORTER_2"/>
    <property type="match status" value="1"/>
</dbReference>
<organism evidence="6 7">
    <name type="scientific">Ruminococcus albus 8</name>
    <dbReference type="NCBI Taxonomy" id="246199"/>
    <lineage>
        <taxon>Bacteria</taxon>
        <taxon>Bacillati</taxon>
        <taxon>Bacillota</taxon>
        <taxon>Clostridia</taxon>
        <taxon>Eubacteriales</taxon>
        <taxon>Oscillospiraceae</taxon>
        <taxon>Ruminococcus</taxon>
    </lineage>
</organism>
<dbReference type="GO" id="GO:0016887">
    <property type="term" value="F:ATP hydrolysis activity"/>
    <property type="evidence" value="ECO:0007669"/>
    <property type="project" value="InterPro"/>
</dbReference>
<dbReference type="PANTHER" id="PTHR43335">
    <property type="entry name" value="ABC TRANSPORTER, ATP-BINDING PROTEIN"/>
    <property type="match status" value="1"/>
</dbReference>
<dbReference type="InterPro" id="IPR003593">
    <property type="entry name" value="AAA+_ATPase"/>
</dbReference>
<dbReference type="InterPro" id="IPR003439">
    <property type="entry name" value="ABC_transporter-like_ATP-bd"/>
</dbReference>
<protein>
    <submittedName>
        <fullName evidence="6">ABC transporter, ATP-binding protein</fullName>
    </submittedName>
</protein>
<dbReference type="STRING" id="246199.CUS_5423"/>
<evidence type="ECO:0000313" key="7">
    <source>
        <dbReference type="Proteomes" id="UP000004259"/>
    </source>
</evidence>
<dbReference type="EMBL" id="ADKM02000093">
    <property type="protein sequence ID" value="EGC02486.1"/>
    <property type="molecule type" value="Genomic_DNA"/>
</dbReference>
<name>E9SE04_RUMAL</name>
<sequence length="298" mass="32854">MDDKIEIRKVSKRYGSKTALDNVDLTIGKGMFGLLGRNGAGKTTLMKTLAALHPKSGGTIRVCGVPIEDRKKIRSMTGYLPQEFSMYPTMRVDECLDYLGILSGMSKALRKERAEMLLKKVNLYGHRQKKVKELSGGMKRRLGIAQALLHEPKVLIVDEPTAGLDPEERIRFRNLLGEVAEDRIVILSTHIVGDIEASCEMAAVMNEGKILWTGNVKDLLHEAEGKVWTVTVESRFLPQIKSLYSVTGMVMQGSQTAVRFVHDGAPDLTGAAQTDPGLEDAYIFCLFKNGCIDIGGED</sequence>
<dbReference type="Pfam" id="PF00005">
    <property type="entry name" value="ABC_tran"/>
    <property type="match status" value="1"/>
</dbReference>
<dbReference type="PROSITE" id="PS00211">
    <property type="entry name" value="ABC_TRANSPORTER_1"/>
    <property type="match status" value="1"/>
</dbReference>
<feature type="domain" description="ABC transporter" evidence="5">
    <location>
        <begin position="5"/>
        <end position="232"/>
    </location>
</feature>
<keyword evidence="7" id="KW-1185">Reference proteome</keyword>
<dbReference type="GO" id="GO:0005524">
    <property type="term" value="F:ATP binding"/>
    <property type="evidence" value="ECO:0007669"/>
    <property type="project" value="UniProtKB-KW"/>
</dbReference>
<proteinExistence type="inferred from homology"/>
<evidence type="ECO:0000256" key="4">
    <source>
        <dbReference type="ARBA" id="ARBA00022840"/>
    </source>
</evidence>
<dbReference type="SMART" id="SM00382">
    <property type="entry name" value="AAA"/>
    <property type="match status" value="1"/>
</dbReference>
<evidence type="ECO:0000259" key="5">
    <source>
        <dbReference type="PROSITE" id="PS50893"/>
    </source>
</evidence>
<comment type="similarity">
    <text evidence="1">Belongs to the ABC transporter superfamily.</text>
</comment>
<evidence type="ECO:0000256" key="2">
    <source>
        <dbReference type="ARBA" id="ARBA00022448"/>
    </source>
</evidence>
<evidence type="ECO:0000256" key="3">
    <source>
        <dbReference type="ARBA" id="ARBA00022741"/>
    </source>
</evidence>
<dbReference type="AlphaFoldDB" id="E9SE04"/>
<gene>
    <name evidence="6" type="ORF">CUS_5423</name>
</gene>
<evidence type="ECO:0000313" key="6">
    <source>
        <dbReference type="EMBL" id="EGC02486.1"/>
    </source>
</evidence>
<accession>E9SE04</accession>
<dbReference type="PANTHER" id="PTHR43335:SF2">
    <property type="entry name" value="ABC TRANSPORTER, ATP-BINDING PROTEIN"/>
    <property type="match status" value="1"/>
</dbReference>
<evidence type="ECO:0000256" key="1">
    <source>
        <dbReference type="ARBA" id="ARBA00005417"/>
    </source>
</evidence>
<dbReference type="eggNOG" id="COG1131">
    <property type="taxonomic scope" value="Bacteria"/>
</dbReference>